<evidence type="ECO:0000313" key="2">
    <source>
        <dbReference type="Proteomes" id="UP001054945"/>
    </source>
</evidence>
<dbReference type="AlphaFoldDB" id="A0AAV4XE76"/>
<reference evidence="1 2" key="1">
    <citation type="submission" date="2021-06" db="EMBL/GenBank/DDBJ databases">
        <title>Caerostris extrusa draft genome.</title>
        <authorList>
            <person name="Kono N."/>
            <person name="Arakawa K."/>
        </authorList>
    </citation>
    <scope>NUCLEOTIDE SEQUENCE [LARGE SCALE GENOMIC DNA]</scope>
</reference>
<gene>
    <name evidence="1" type="ORF">CEXT_175471</name>
</gene>
<organism evidence="1 2">
    <name type="scientific">Caerostris extrusa</name>
    <name type="common">Bark spider</name>
    <name type="synonym">Caerostris bankana</name>
    <dbReference type="NCBI Taxonomy" id="172846"/>
    <lineage>
        <taxon>Eukaryota</taxon>
        <taxon>Metazoa</taxon>
        <taxon>Ecdysozoa</taxon>
        <taxon>Arthropoda</taxon>
        <taxon>Chelicerata</taxon>
        <taxon>Arachnida</taxon>
        <taxon>Araneae</taxon>
        <taxon>Araneomorphae</taxon>
        <taxon>Entelegynae</taxon>
        <taxon>Araneoidea</taxon>
        <taxon>Araneidae</taxon>
        <taxon>Caerostris</taxon>
    </lineage>
</organism>
<accession>A0AAV4XE76</accession>
<protein>
    <submittedName>
        <fullName evidence="1">Uncharacterized protein</fullName>
    </submittedName>
</protein>
<proteinExistence type="predicted"/>
<sequence>MKDAYSSFSFEIIGFRKDVLPYVIPVHLMHCIRCCRYSVCGFLSTCCVEAMKRWTKKERMVMEVGKSRGGQHEDNLL</sequence>
<keyword evidence="2" id="KW-1185">Reference proteome</keyword>
<evidence type="ECO:0000313" key="1">
    <source>
        <dbReference type="EMBL" id="GIY92089.1"/>
    </source>
</evidence>
<dbReference type="EMBL" id="BPLR01000093">
    <property type="protein sequence ID" value="GIY92089.1"/>
    <property type="molecule type" value="Genomic_DNA"/>
</dbReference>
<dbReference type="Proteomes" id="UP001054945">
    <property type="component" value="Unassembled WGS sequence"/>
</dbReference>
<comment type="caution">
    <text evidence="1">The sequence shown here is derived from an EMBL/GenBank/DDBJ whole genome shotgun (WGS) entry which is preliminary data.</text>
</comment>
<name>A0AAV4XE76_CAEEX</name>